<protein>
    <recommendedName>
        <fullName evidence="14">Sodium/proline symporter</fullName>
    </recommendedName>
    <alternativeName>
        <fullName evidence="14">Proline permease</fullName>
    </alternativeName>
</protein>
<keyword evidence="4 14" id="KW-1003">Cell membrane</keyword>
<dbReference type="PANTHER" id="PTHR48086">
    <property type="entry name" value="SODIUM/PROLINE SYMPORTER-RELATED"/>
    <property type="match status" value="1"/>
</dbReference>
<comment type="function">
    <text evidence="14">Catalyzes the sodium-dependent uptake of extracellular L-proline.</text>
</comment>
<feature type="transmembrane region" description="Helical" evidence="14">
    <location>
        <begin position="317"/>
        <end position="342"/>
    </location>
</feature>
<dbReference type="InterPro" id="IPR011851">
    <property type="entry name" value="Na/Pro_symporter"/>
</dbReference>
<dbReference type="GO" id="GO:0015824">
    <property type="term" value="P:proline transport"/>
    <property type="evidence" value="ECO:0007669"/>
    <property type="project" value="UniProtKB-UniRule"/>
</dbReference>
<evidence type="ECO:0000256" key="13">
    <source>
        <dbReference type="RuleBase" id="RU362091"/>
    </source>
</evidence>
<feature type="transmembrane region" description="Helical" evidence="14">
    <location>
        <begin position="6"/>
        <end position="22"/>
    </location>
</feature>
<organism evidence="15 16">
    <name type="scientific">Emergencia timonensis</name>
    <dbReference type="NCBI Taxonomy" id="1776384"/>
    <lineage>
        <taxon>Bacteria</taxon>
        <taxon>Bacillati</taxon>
        <taxon>Bacillota</taxon>
        <taxon>Clostridia</taxon>
        <taxon>Peptostreptococcales</taxon>
        <taxon>Anaerovoracaceae</taxon>
        <taxon>Emergencia</taxon>
    </lineage>
</organism>
<comment type="similarity">
    <text evidence="2 13">Belongs to the sodium:solute symporter (SSF) (TC 2.A.21) family.</text>
</comment>
<evidence type="ECO:0000313" key="15">
    <source>
        <dbReference type="EMBL" id="RHJ88539.1"/>
    </source>
</evidence>
<evidence type="ECO:0000256" key="5">
    <source>
        <dbReference type="ARBA" id="ARBA00022692"/>
    </source>
</evidence>
<dbReference type="GO" id="GO:0005298">
    <property type="term" value="F:proline:sodium symporter activity"/>
    <property type="evidence" value="ECO:0007669"/>
    <property type="project" value="UniProtKB-UniRule"/>
</dbReference>
<comment type="catalytic activity">
    <reaction evidence="12">
        <text>L-proline(in) + Na(+)(in) = L-proline(out) + Na(+)(out)</text>
        <dbReference type="Rhea" id="RHEA:28967"/>
        <dbReference type="ChEBI" id="CHEBI:29101"/>
        <dbReference type="ChEBI" id="CHEBI:60039"/>
    </reaction>
</comment>
<evidence type="ECO:0000256" key="9">
    <source>
        <dbReference type="ARBA" id="ARBA00023065"/>
    </source>
</evidence>
<feature type="transmembrane region" description="Helical" evidence="14">
    <location>
        <begin position="363"/>
        <end position="382"/>
    </location>
</feature>
<keyword evidence="6 14" id="KW-0769">Symport</keyword>
<keyword evidence="14" id="KW-0029">Amino-acid transport</keyword>
<comment type="subcellular location">
    <subcellularLocation>
        <location evidence="1 14">Cell membrane</location>
        <topology evidence="1 14">Multi-pass membrane protein</topology>
    </subcellularLocation>
</comment>
<feature type="transmembrane region" description="Helical" evidence="14">
    <location>
        <begin position="65"/>
        <end position="89"/>
    </location>
</feature>
<dbReference type="PROSITE" id="PS50283">
    <property type="entry name" value="NA_SOLUT_SYMP_3"/>
    <property type="match status" value="1"/>
</dbReference>
<evidence type="ECO:0000256" key="12">
    <source>
        <dbReference type="ARBA" id="ARBA00033708"/>
    </source>
</evidence>
<dbReference type="GO" id="GO:0031402">
    <property type="term" value="F:sodium ion binding"/>
    <property type="evidence" value="ECO:0007669"/>
    <property type="project" value="UniProtKB-UniRule"/>
</dbReference>
<sequence length="489" mass="52588">MATRIIVLILYFAVLLGIGVYTSKKAKSYSEYNLAARSNNKWIAGISTQSSSTSGWMLLAMPGLAFTYGFGVVWTLIGWMGGSLFNWIILAKRLRIATETYDTVSVVEYFEKRTGDKKGIVGLISGLSIVVLMIINSSGELIGCGKLIQAAFGVDFTIAVTVGLVIVAFYTFLGGYMAVSWSNLIQGSLMFIALLLVPLYAIFSYGGFGEIAQNVVQQDPQLFQFLSGKTDIVEIIVLVSGGLGIGFMYPGMVHALTGLMAIRDPEEIKDSALIATIWGCAALGGASMIGLAGRAIIPDIEDPEQVFLVLSEKYFNNAIFALMAAAVMAAILSSVCAYLIVATASLGGSVIKRYMHIEDDRKVVKIEKIAMIAIALLAYYLAFNGGSVHTIAMFAASGLGASFGPTVIASLYGNKINYKGAVASIFVGMIVVIIWFYSGLSNYLFEVFPGWIASTIALFVVSKMAGGPDAEITRGFENYQRLIRKEKTN</sequence>
<feature type="transmembrane region" description="Helical" evidence="14">
    <location>
        <begin position="156"/>
        <end position="179"/>
    </location>
</feature>
<keyword evidence="5 14" id="KW-0812">Transmembrane</keyword>
<feature type="transmembrane region" description="Helical" evidence="14">
    <location>
        <begin position="119"/>
        <end position="136"/>
    </location>
</feature>
<evidence type="ECO:0000256" key="3">
    <source>
        <dbReference type="ARBA" id="ARBA00022448"/>
    </source>
</evidence>
<evidence type="ECO:0000256" key="7">
    <source>
        <dbReference type="ARBA" id="ARBA00022989"/>
    </source>
</evidence>
<evidence type="ECO:0000256" key="6">
    <source>
        <dbReference type="ARBA" id="ARBA00022847"/>
    </source>
</evidence>
<dbReference type="CDD" id="cd11475">
    <property type="entry name" value="SLC5sbd_PutP"/>
    <property type="match status" value="1"/>
</dbReference>
<keyword evidence="8 14" id="KW-0915">Sodium</keyword>
<keyword evidence="10 14" id="KW-0472">Membrane</keyword>
<dbReference type="InterPro" id="IPR050277">
    <property type="entry name" value="Sodium:Solute_Symporter"/>
</dbReference>
<dbReference type="GO" id="GO:0005886">
    <property type="term" value="C:plasma membrane"/>
    <property type="evidence" value="ECO:0007669"/>
    <property type="project" value="UniProtKB-SubCell"/>
</dbReference>
<dbReference type="PANTHER" id="PTHR48086:SF3">
    <property type="entry name" value="SODIUM_PROLINE SYMPORTER"/>
    <property type="match status" value="1"/>
</dbReference>
<comment type="caution">
    <text evidence="15">The sequence shown here is derived from an EMBL/GenBank/DDBJ whole genome shotgun (WGS) entry which is preliminary data.</text>
</comment>
<dbReference type="InterPro" id="IPR038377">
    <property type="entry name" value="Na/Glc_symporter_sf"/>
</dbReference>
<feature type="transmembrane region" description="Helical" evidence="14">
    <location>
        <begin position="272"/>
        <end position="297"/>
    </location>
</feature>
<proteinExistence type="inferred from homology"/>
<dbReference type="Proteomes" id="UP000284841">
    <property type="component" value="Unassembled WGS sequence"/>
</dbReference>
<evidence type="ECO:0000256" key="4">
    <source>
        <dbReference type="ARBA" id="ARBA00022475"/>
    </source>
</evidence>
<feature type="transmembrane region" description="Helical" evidence="14">
    <location>
        <begin position="191"/>
        <end position="212"/>
    </location>
</feature>
<gene>
    <name evidence="15" type="ORF">DW099_09170</name>
</gene>
<evidence type="ECO:0000256" key="2">
    <source>
        <dbReference type="ARBA" id="ARBA00006434"/>
    </source>
</evidence>
<evidence type="ECO:0000256" key="14">
    <source>
        <dbReference type="RuleBase" id="RU366012"/>
    </source>
</evidence>
<keyword evidence="11 14" id="KW-0739">Sodium transport</keyword>
<evidence type="ECO:0000256" key="8">
    <source>
        <dbReference type="ARBA" id="ARBA00023053"/>
    </source>
</evidence>
<feature type="transmembrane region" description="Helical" evidence="14">
    <location>
        <begin position="443"/>
        <end position="461"/>
    </location>
</feature>
<keyword evidence="3 14" id="KW-0813">Transport</keyword>
<dbReference type="Pfam" id="PF00474">
    <property type="entry name" value="SSF"/>
    <property type="match status" value="1"/>
</dbReference>
<keyword evidence="16" id="KW-1185">Reference proteome</keyword>
<dbReference type="RefSeq" id="WP_118335214.1">
    <property type="nucleotide sequence ID" value="NZ_AP025567.1"/>
</dbReference>
<reference evidence="15 16" key="1">
    <citation type="submission" date="2018-08" db="EMBL/GenBank/DDBJ databases">
        <title>A genome reference for cultivated species of the human gut microbiota.</title>
        <authorList>
            <person name="Zou Y."/>
            <person name="Xue W."/>
            <person name="Luo G."/>
        </authorList>
    </citation>
    <scope>NUCLEOTIDE SEQUENCE [LARGE SCALE GENOMIC DNA]</scope>
    <source>
        <strain evidence="15 16">AM07-24</strain>
    </source>
</reference>
<dbReference type="Gene3D" id="1.20.1730.10">
    <property type="entry name" value="Sodium/glucose cotransporter"/>
    <property type="match status" value="1"/>
</dbReference>
<feature type="transmembrane region" description="Helical" evidence="14">
    <location>
        <begin position="420"/>
        <end position="437"/>
    </location>
</feature>
<evidence type="ECO:0000256" key="11">
    <source>
        <dbReference type="ARBA" id="ARBA00023201"/>
    </source>
</evidence>
<feature type="transmembrane region" description="Helical" evidence="14">
    <location>
        <begin position="232"/>
        <end position="251"/>
    </location>
</feature>
<dbReference type="EMBL" id="QRMS01000002">
    <property type="protein sequence ID" value="RHJ88539.1"/>
    <property type="molecule type" value="Genomic_DNA"/>
</dbReference>
<dbReference type="STRING" id="1776384.GCA_900086585_04187"/>
<dbReference type="AlphaFoldDB" id="A0A415E4M0"/>
<name>A0A415E4M0_9FIRM</name>
<dbReference type="InterPro" id="IPR001734">
    <property type="entry name" value="Na/solute_symporter"/>
</dbReference>
<dbReference type="OrthoDB" id="9810181at2"/>
<accession>A0A415E4M0</accession>
<feature type="transmembrane region" description="Helical" evidence="14">
    <location>
        <begin position="388"/>
        <end position="413"/>
    </location>
</feature>
<evidence type="ECO:0000256" key="10">
    <source>
        <dbReference type="ARBA" id="ARBA00023136"/>
    </source>
</evidence>
<keyword evidence="9 14" id="KW-0406">Ion transport</keyword>
<evidence type="ECO:0000256" key="1">
    <source>
        <dbReference type="ARBA" id="ARBA00004651"/>
    </source>
</evidence>
<keyword evidence="7 14" id="KW-1133">Transmembrane helix</keyword>
<evidence type="ECO:0000313" key="16">
    <source>
        <dbReference type="Proteomes" id="UP000284841"/>
    </source>
</evidence>